<organism evidence="1 2">
    <name type="scientific">Nocardioides humi</name>
    <dbReference type="NCBI Taxonomy" id="449461"/>
    <lineage>
        <taxon>Bacteria</taxon>
        <taxon>Bacillati</taxon>
        <taxon>Actinomycetota</taxon>
        <taxon>Actinomycetes</taxon>
        <taxon>Propionibacteriales</taxon>
        <taxon>Nocardioidaceae</taxon>
        <taxon>Nocardioides</taxon>
    </lineage>
</organism>
<comment type="caution">
    <text evidence="1">The sequence shown here is derived from an EMBL/GenBank/DDBJ whole genome shotgun (WGS) entry which is preliminary data.</text>
</comment>
<reference evidence="1 2" key="1">
    <citation type="journal article" date="2019" name="Int. J. Syst. Evol. Microbiol.">
        <title>The Global Catalogue of Microorganisms (GCM) 10K type strain sequencing project: providing services to taxonomists for standard genome sequencing and annotation.</title>
        <authorList>
            <consortium name="The Broad Institute Genomics Platform"/>
            <consortium name="The Broad Institute Genome Sequencing Center for Infectious Disease"/>
            <person name="Wu L."/>
            <person name="Ma J."/>
        </authorList>
    </citation>
    <scope>NUCLEOTIDE SEQUENCE [LARGE SCALE GENOMIC DNA]</scope>
    <source>
        <strain evidence="1 2">JCM 14942</strain>
    </source>
</reference>
<sequence>MSGQRPWVADPRIGWRILLTATLPQPPPAELADRLAALARDQGWPSRSPLAAPSLAHLRARLVAAAPEPLLVGVHDHELVVSAHHGALDGLSLLAVLDRLGLGPATSSARGVGDRTTTGGLVTTVAHRLGEVALRPPARVTPPAAPVPEPGDVLVDAELAGSVRVAPLVHAAAQAVGRHQATRGRRARHVAVAVGAVRTQGAARGLGDHSVLLRLRDVERLDLAGVAEALGSAPVVTPPAPGADRPWTPLLGRATATGLRVLAPRLGSTLLVSHLGEVDAPAVERLAFHPVTAGGTGISLGAVGHRGRTVLTLRARAAEWNDNGLEQLLEAVVSLLREES</sequence>
<dbReference type="RefSeq" id="WP_141002862.1">
    <property type="nucleotide sequence ID" value="NZ_BAAAOR010000039.1"/>
</dbReference>
<protein>
    <recommendedName>
        <fullName evidence="3">Condensation domain-containing protein</fullName>
    </recommendedName>
</protein>
<proteinExistence type="predicted"/>
<keyword evidence="2" id="KW-1185">Reference proteome</keyword>
<dbReference type="Proteomes" id="UP001500842">
    <property type="component" value="Unassembled WGS sequence"/>
</dbReference>
<name>A0ABN2BM05_9ACTN</name>
<evidence type="ECO:0000313" key="2">
    <source>
        <dbReference type="Proteomes" id="UP001500842"/>
    </source>
</evidence>
<accession>A0ABN2BM05</accession>
<evidence type="ECO:0008006" key="3">
    <source>
        <dbReference type="Google" id="ProtNLM"/>
    </source>
</evidence>
<gene>
    <name evidence="1" type="ORF">GCM10009788_51970</name>
</gene>
<dbReference type="EMBL" id="BAAAOR010000039">
    <property type="protein sequence ID" value="GAA1542998.1"/>
    <property type="molecule type" value="Genomic_DNA"/>
</dbReference>
<evidence type="ECO:0000313" key="1">
    <source>
        <dbReference type="EMBL" id="GAA1542998.1"/>
    </source>
</evidence>